<name>A0A673W379_SALTR</name>
<dbReference type="Gene3D" id="3.30.420.10">
    <property type="entry name" value="Ribonuclease H-like superfamily/Ribonuclease H"/>
    <property type="match status" value="1"/>
</dbReference>
<reference evidence="1" key="1">
    <citation type="submission" date="2025-08" db="UniProtKB">
        <authorList>
            <consortium name="Ensembl"/>
        </authorList>
    </citation>
    <scope>IDENTIFICATION</scope>
</reference>
<evidence type="ECO:0000313" key="2">
    <source>
        <dbReference type="Proteomes" id="UP000472277"/>
    </source>
</evidence>
<proteinExistence type="predicted"/>
<dbReference type="GO" id="GO:0003676">
    <property type="term" value="F:nucleic acid binding"/>
    <property type="evidence" value="ECO:0007669"/>
    <property type="project" value="InterPro"/>
</dbReference>
<evidence type="ECO:0000313" key="1">
    <source>
        <dbReference type="Ensembl" id="ENSSTUP00000003027.1"/>
    </source>
</evidence>
<organism evidence="1 2">
    <name type="scientific">Salmo trutta</name>
    <name type="common">Brown trout</name>
    <dbReference type="NCBI Taxonomy" id="8032"/>
    <lineage>
        <taxon>Eukaryota</taxon>
        <taxon>Metazoa</taxon>
        <taxon>Chordata</taxon>
        <taxon>Craniata</taxon>
        <taxon>Vertebrata</taxon>
        <taxon>Euteleostomi</taxon>
        <taxon>Actinopterygii</taxon>
        <taxon>Neopterygii</taxon>
        <taxon>Teleostei</taxon>
        <taxon>Protacanthopterygii</taxon>
        <taxon>Salmoniformes</taxon>
        <taxon>Salmonidae</taxon>
        <taxon>Salmoninae</taxon>
        <taxon>Salmo</taxon>
    </lineage>
</organism>
<reference evidence="1" key="2">
    <citation type="submission" date="2025-09" db="UniProtKB">
        <authorList>
            <consortium name="Ensembl"/>
        </authorList>
    </citation>
    <scope>IDENTIFICATION</scope>
</reference>
<dbReference type="AlphaFoldDB" id="A0A673W379"/>
<protein>
    <submittedName>
        <fullName evidence="1">Uncharacterized protein</fullName>
    </submittedName>
</protein>
<accession>A0A673W379</accession>
<dbReference type="InParanoid" id="A0A673W379"/>
<keyword evidence="2" id="KW-1185">Reference proteome</keyword>
<dbReference type="Proteomes" id="UP000472277">
    <property type="component" value="Chromosome 7"/>
</dbReference>
<dbReference type="GeneTree" id="ENSGT01050000245238"/>
<dbReference type="OMA" id="IICSCLE"/>
<dbReference type="InterPro" id="IPR036397">
    <property type="entry name" value="RNaseH_sf"/>
</dbReference>
<sequence length="72" mass="8653">MWLRRILQYTAHQHKNLIPTVKYGGGSIMVWGCFADDGKMYSQVYQGILQENVRLSVRQWKWKKFYLCNGRR</sequence>
<dbReference type="Ensembl" id="ENSSTUT00000003220.1">
    <property type="protein sequence ID" value="ENSSTUP00000003027.1"/>
    <property type="gene ID" value="ENSSTUG00000001552.1"/>
</dbReference>